<evidence type="ECO:0000256" key="6">
    <source>
        <dbReference type="SAM" id="Phobius"/>
    </source>
</evidence>
<dbReference type="Pfam" id="PF13520">
    <property type="entry name" value="AA_permease_2"/>
    <property type="match status" value="1"/>
</dbReference>
<feature type="transmembrane region" description="Helical" evidence="6">
    <location>
        <begin position="247"/>
        <end position="268"/>
    </location>
</feature>
<feature type="transmembrane region" description="Helical" evidence="6">
    <location>
        <begin position="27"/>
        <end position="48"/>
    </location>
</feature>
<feature type="transmembrane region" description="Helical" evidence="6">
    <location>
        <begin position="54"/>
        <end position="76"/>
    </location>
</feature>
<protein>
    <submittedName>
        <fullName evidence="7">Amino acid permease</fullName>
    </submittedName>
</protein>
<evidence type="ECO:0000256" key="1">
    <source>
        <dbReference type="ARBA" id="ARBA00004141"/>
    </source>
</evidence>
<evidence type="ECO:0000256" key="3">
    <source>
        <dbReference type="ARBA" id="ARBA00022692"/>
    </source>
</evidence>
<feature type="transmembrane region" description="Helical" evidence="6">
    <location>
        <begin position="374"/>
        <end position="398"/>
    </location>
</feature>
<keyword evidence="3 6" id="KW-0812">Transmembrane</keyword>
<evidence type="ECO:0000256" key="4">
    <source>
        <dbReference type="ARBA" id="ARBA00022989"/>
    </source>
</evidence>
<dbReference type="PIRSF" id="PIRSF006060">
    <property type="entry name" value="AA_transporter"/>
    <property type="match status" value="1"/>
</dbReference>
<feature type="transmembrane region" description="Helical" evidence="6">
    <location>
        <begin position="168"/>
        <end position="186"/>
    </location>
</feature>
<evidence type="ECO:0000256" key="5">
    <source>
        <dbReference type="ARBA" id="ARBA00023136"/>
    </source>
</evidence>
<evidence type="ECO:0000256" key="2">
    <source>
        <dbReference type="ARBA" id="ARBA00022448"/>
    </source>
</evidence>
<dbReference type="Gene3D" id="1.20.1740.10">
    <property type="entry name" value="Amino acid/polyamine transporter I"/>
    <property type="match status" value="1"/>
</dbReference>
<keyword evidence="2" id="KW-0813">Transport</keyword>
<accession>A0ABU4HTX1</accession>
<dbReference type="Proteomes" id="UP001284601">
    <property type="component" value="Unassembled WGS sequence"/>
</dbReference>
<dbReference type="RefSeq" id="WP_318599207.1">
    <property type="nucleotide sequence ID" value="NZ_JAWSTH010000065.1"/>
</dbReference>
<keyword evidence="5 6" id="KW-0472">Membrane</keyword>
<dbReference type="PANTHER" id="PTHR45649">
    <property type="entry name" value="AMINO-ACID PERMEASE BAT1"/>
    <property type="match status" value="1"/>
</dbReference>
<feature type="transmembrane region" description="Helical" evidence="6">
    <location>
        <begin position="206"/>
        <end position="226"/>
    </location>
</feature>
<keyword evidence="4 6" id="KW-1133">Transmembrane helix</keyword>
<organism evidence="7 8">
    <name type="scientific">Conexibacter stalactiti</name>
    <dbReference type="NCBI Taxonomy" id="1940611"/>
    <lineage>
        <taxon>Bacteria</taxon>
        <taxon>Bacillati</taxon>
        <taxon>Actinomycetota</taxon>
        <taxon>Thermoleophilia</taxon>
        <taxon>Solirubrobacterales</taxon>
        <taxon>Conexibacteraceae</taxon>
        <taxon>Conexibacter</taxon>
    </lineage>
</organism>
<comment type="caution">
    <text evidence="7">The sequence shown here is derived from an EMBL/GenBank/DDBJ whole genome shotgun (WGS) entry which is preliminary data.</text>
</comment>
<evidence type="ECO:0000313" key="7">
    <source>
        <dbReference type="EMBL" id="MDW5596770.1"/>
    </source>
</evidence>
<feature type="transmembrane region" description="Helical" evidence="6">
    <location>
        <begin position="348"/>
        <end position="368"/>
    </location>
</feature>
<gene>
    <name evidence="7" type="ORF">R7226_20660</name>
</gene>
<dbReference type="PANTHER" id="PTHR45649:SF26">
    <property type="entry name" value="OS04G0435100 PROTEIN"/>
    <property type="match status" value="1"/>
</dbReference>
<proteinExistence type="predicted"/>
<feature type="transmembrane region" description="Helical" evidence="6">
    <location>
        <begin position="410"/>
        <end position="427"/>
    </location>
</feature>
<feature type="transmembrane region" description="Helical" evidence="6">
    <location>
        <begin position="300"/>
        <end position="327"/>
    </location>
</feature>
<keyword evidence="8" id="KW-1185">Reference proteome</keyword>
<sequence length="479" mass="49141">MDADTARLDELGYPQELGRDLRILDNVALGFATISPVVGLYAVVLVGLMVAGPAWIWVLPVALAGQCLLLAVYAELAAEFPVAGGAYQWSRRLLGPAYGWFTGWVSICAYAVANTTIAYLSAPWALSLLGIDATPPRLVLAAMVVVVLCALAGAGGIGVLTRAVKSGIAAEAIASLGVGVALLLAFREQEFALLTDTLGAQTASGGSVLAGLLAALAVGGWVFIGFDACIGAAEETKSAARHLPRAIWIALLSVGALVILNAVAVTLAHPDPAAVVAGNDLDPVTTAVVSSFGGWSSKPFAALVLVAFLACGMAAQALTARTIYSVARDGVLPGSRFLRTVGRRRTPLGASVATAVIACLGLLLGLSTAAVGSLIAFGTAAVYVAFLLIALAALIARLRGSWRPAGHIQLGRAGVVLNALAVLWLAFETVNIAWPRASLAPAGAPVYQVWAAPLVLTLIAVTGLAYLVLAKPHRRVPER</sequence>
<reference evidence="8" key="1">
    <citation type="submission" date="2023-07" db="EMBL/GenBank/DDBJ databases">
        <title>Conexibacter stalactiti sp. nov., isolated from stalactites in a lava cave and emended description of the genus Conexibacter.</title>
        <authorList>
            <person name="Lee S.D."/>
        </authorList>
    </citation>
    <scope>NUCLEOTIDE SEQUENCE [LARGE SCALE GENOMIC DNA]</scope>
    <source>
        <strain evidence="8">KCTC 39840</strain>
    </source>
</reference>
<feature type="transmembrane region" description="Helical" evidence="6">
    <location>
        <begin position="97"/>
        <end position="120"/>
    </location>
</feature>
<feature type="transmembrane region" description="Helical" evidence="6">
    <location>
        <begin position="140"/>
        <end position="161"/>
    </location>
</feature>
<name>A0ABU4HTX1_9ACTN</name>
<feature type="transmembrane region" description="Helical" evidence="6">
    <location>
        <begin position="447"/>
        <end position="469"/>
    </location>
</feature>
<evidence type="ECO:0000313" key="8">
    <source>
        <dbReference type="Proteomes" id="UP001284601"/>
    </source>
</evidence>
<dbReference type="EMBL" id="JAWSTH010000065">
    <property type="protein sequence ID" value="MDW5596770.1"/>
    <property type="molecule type" value="Genomic_DNA"/>
</dbReference>
<comment type="subcellular location">
    <subcellularLocation>
        <location evidence="1">Membrane</location>
        <topology evidence="1">Multi-pass membrane protein</topology>
    </subcellularLocation>
</comment>
<dbReference type="InterPro" id="IPR002293">
    <property type="entry name" value="AA/rel_permease1"/>
</dbReference>